<dbReference type="Gene3D" id="3.40.50.10580">
    <property type="entry name" value="ATPase, V1 complex, subunit F"/>
    <property type="match status" value="1"/>
</dbReference>
<dbReference type="EMBL" id="QMQY01000033">
    <property type="protein sequence ID" value="RLE50952.1"/>
    <property type="molecule type" value="Genomic_DNA"/>
</dbReference>
<keyword evidence="5" id="KW-0472">Membrane</keyword>
<accession>A0A497EV98</accession>
<comment type="subunit">
    <text evidence="5">Has multiple subunits with at least A(3), B(3), C, D, E, F, H, I and proteolipid K(x).</text>
</comment>
<comment type="function">
    <text evidence="5">Component of the A-type ATP synthase that produces ATP from ADP in the presence of a proton gradient across the membrane.</text>
</comment>
<keyword evidence="5" id="KW-0066">ATP synthesis</keyword>
<dbReference type="HAMAP" id="MF_00312">
    <property type="entry name" value="ATP_synth_F_arch"/>
    <property type="match status" value="1"/>
</dbReference>
<gene>
    <name evidence="5" type="primary">atpF</name>
    <name evidence="6" type="ORF">DRJ21_01125</name>
</gene>
<dbReference type="InterPro" id="IPR036906">
    <property type="entry name" value="ATPase_V1_fsu_sf"/>
</dbReference>
<sequence length="104" mass="11852">MKIAVIGDYDTVIGFKLVGLNRAYVVNNYNEAENIIRKLSRDPEIAIIIVTEAIASAIRSFLRQFYEKPRPVIVEIPDKRGPIPTIEFVRDLIRRTVGVEIVLK</sequence>
<proteinExistence type="inferred from homology"/>
<dbReference type="AlphaFoldDB" id="A0A497EV98"/>
<reference evidence="6 7" key="1">
    <citation type="submission" date="2018-06" db="EMBL/GenBank/DDBJ databases">
        <title>Extensive metabolic versatility and redundancy in microbially diverse, dynamic hydrothermal sediments.</title>
        <authorList>
            <person name="Dombrowski N."/>
            <person name="Teske A."/>
            <person name="Baker B.J."/>
        </authorList>
    </citation>
    <scope>NUCLEOTIDE SEQUENCE [LARGE SCALE GENOMIC DNA]</scope>
    <source>
        <strain evidence="6">B30_G17</strain>
    </source>
</reference>
<dbReference type="GO" id="GO:0005524">
    <property type="term" value="F:ATP binding"/>
    <property type="evidence" value="ECO:0007669"/>
    <property type="project" value="UniProtKB-UniRule"/>
</dbReference>
<dbReference type="NCBIfam" id="NF003047">
    <property type="entry name" value="PRK03957.1"/>
    <property type="match status" value="1"/>
</dbReference>
<evidence type="ECO:0000256" key="1">
    <source>
        <dbReference type="ARBA" id="ARBA00010148"/>
    </source>
</evidence>
<evidence type="ECO:0000313" key="6">
    <source>
        <dbReference type="EMBL" id="RLE50952.1"/>
    </source>
</evidence>
<dbReference type="GO" id="GO:0005886">
    <property type="term" value="C:plasma membrane"/>
    <property type="evidence" value="ECO:0007669"/>
    <property type="project" value="UniProtKB-SubCell"/>
</dbReference>
<dbReference type="Proteomes" id="UP000281962">
    <property type="component" value="Unassembled WGS sequence"/>
</dbReference>
<organism evidence="6 7">
    <name type="scientific">Thermoproteota archaeon</name>
    <dbReference type="NCBI Taxonomy" id="2056631"/>
    <lineage>
        <taxon>Archaea</taxon>
        <taxon>Thermoproteota</taxon>
    </lineage>
</organism>
<evidence type="ECO:0000313" key="7">
    <source>
        <dbReference type="Proteomes" id="UP000281962"/>
    </source>
</evidence>
<comment type="similarity">
    <text evidence="1 5">Belongs to the V-ATPase F subunit family.</text>
</comment>
<evidence type="ECO:0000256" key="3">
    <source>
        <dbReference type="ARBA" id="ARBA00022781"/>
    </source>
</evidence>
<dbReference type="GO" id="GO:0046933">
    <property type="term" value="F:proton-transporting ATP synthase activity, rotational mechanism"/>
    <property type="evidence" value="ECO:0007669"/>
    <property type="project" value="UniProtKB-UniRule"/>
</dbReference>
<dbReference type="SUPFAM" id="SSF159468">
    <property type="entry name" value="AtpF-like"/>
    <property type="match status" value="1"/>
</dbReference>
<dbReference type="PANTHER" id="PTHR13861:SF2">
    <property type="entry name" value="V-TYPE PROTON ATPASE SUBUNIT F"/>
    <property type="match status" value="1"/>
</dbReference>
<keyword evidence="5" id="KW-1003">Cell membrane</keyword>
<comment type="subcellular location">
    <subcellularLocation>
        <location evidence="5">Cell membrane</location>
        <topology evidence="5">Peripheral membrane protein</topology>
    </subcellularLocation>
</comment>
<keyword evidence="2 5" id="KW-0813">Transport</keyword>
<name>A0A497EV98_9CREN</name>
<evidence type="ECO:0000256" key="5">
    <source>
        <dbReference type="HAMAP-Rule" id="MF_00312"/>
    </source>
</evidence>
<keyword evidence="3 5" id="KW-0375">Hydrogen ion transport</keyword>
<dbReference type="PANTHER" id="PTHR13861">
    <property type="entry name" value="VACUOLAR ATP SYNTHASE SUBUNIT F"/>
    <property type="match status" value="1"/>
</dbReference>
<dbReference type="InterPro" id="IPR008218">
    <property type="entry name" value="ATPase_V1-cplx_f_g_su"/>
</dbReference>
<evidence type="ECO:0000256" key="2">
    <source>
        <dbReference type="ARBA" id="ARBA00022448"/>
    </source>
</evidence>
<dbReference type="GO" id="GO:0046961">
    <property type="term" value="F:proton-transporting ATPase activity, rotational mechanism"/>
    <property type="evidence" value="ECO:0007669"/>
    <property type="project" value="InterPro"/>
</dbReference>
<protein>
    <recommendedName>
        <fullName evidence="5">A-type ATP synthase subunit F</fullName>
    </recommendedName>
</protein>
<dbReference type="InterPro" id="IPR022944">
    <property type="entry name" value="ATPase_V1-cplx_fsu_bac/arc"/>
</dbReference>
<dbReference type="Pfam" id="PF01990">
    <property type="entry name" value="ATP-synt_F"/>
    <property type="match status" value="1"/>
</dbReference>
<comment type="caution">
    <text evidence="6">The sequence shown here is derived from an EMBL/GenBank/DDBJ whole genome shotgun (WGS) entry which is preliminary data.</text>
</comment>
<keyword evidence="4 5" id="KW-0406">Ion transport</keyword>
<evidence type="ECO:0000256" key="4">
    <source>
        <dbReference type="ARBA" id="ARBA00023065"/>
    </source>
</evidence>
<dbReference type="GO" id="GO:0042777">
    <property type="term" value="P:proton motive force-driven plasma membrane ATP synthesis"/>
    <property type="evidence" value="ECO:0007669"/>
    <property type="project" value="UniProtKB-UniRule"/>
</dbReference>